<proteinExistence type="predicted"/>
<dbReference type="Gramene" id="TuG1812G0700002934.01.T01">
    <property type="protein sequence ID" value="TuG1812G0700002934.01.T01.cds273894"/>
    <property type="gene ID" value="TuG1812G0700002934.01"/>
</dbReference>
<organism evidence="1 2">
    <name type="scientific">Triticum urartu</name>
    <name type="common">Red wild einkorn</name>
    <name type="synonym">Crithodium urartu</name>
    <dbReference type="NCBI Taxonomy" id="4572"/>
    <lineage>
        <taxon>Eukaryota</taxon>
        <taxon>Viridiplantae</taxon>
        <taxon>Streptophyta</taxon>
        <taxon>Embryophyta</taxon>
        <taxon>Tracheophyta</taxon>
        <taxon>Spermatophyta</taxon>
        <taxon>Magnoliopsida</taxon>
        <taxon>Liliopsida</taxon>
        <taxon>Poales</taxon>
        <taxon>Poaceae</taxon>
        <taxon>BOP clade</taxon>
        <taxon>Pooideae</taxon>
        <taxon>Triticodae</taxon>
        <taxon>Triticeae</taxon>
        <taxon>Triticinae</taxon>
        <taxon>Triticum</taxon>
    </lineage>
</organism>
<sequence length="45" mass="4963">MVGYVHTAELGYLGCSAGASLDDEAHFSYLKLMKVSHFMSFSVVY</sequence>
<reference evidence="1" key="2">
    <citation type="submission" date="2018-03" db="EMBL/GenBank/DDBJ databases">
        <title>The Triticum urartu genome reveals the dynamic nature of wheat genome evolution.</title>
        <authorList>
            <person name="Ling H."/>
            <person name="Ma B."/>
            <person name="Shi X."/>
            <person name="Liu H."/>
            <person name="Dong L."/>
            <person name="Sun H."/>
            <person name="Cao Y."/>
            <person name="Gao Q."/>
            <person name="Zheng S."/>
            <person name="Li Y."/>
            <person name="Yu Y."/>
            <person name="Du H."/>
            <person name="Qi M."/>
            <person name="Li Y."/>
            <person name="Yu H."/>
            <person name="Cui Y."/>
            <person name="Wang N."/>
            <person name="Chen C."/>
            <person name="Wu H."/>
            <person name="Zhao Y."/>
            <person name="Zhang J."/>
            <person name="Li Y."/>
            <person name="Zhou W."/>
            <person name="Zhang B."/>
            <person name="Hu W."/>
            <person name="Eijk M."/>
            <person name="Tang J."/>
            <person name="Witsenboer H."/>
            <person name="Zhao S."/>
            <person name="Li Z."/>
            <person name="Zhang A."/>
            <person name="Wang D."/>
            <person name="Liang C."/>
        </authorList>
    </citation>
    <scope>NUCLEOTIDE SEQUENCE [LARGE SCALE GENOMIC DNA]</scope>
    <source>
        <strain evidence="1">cv. G1812</strain>
    </source>
</reference>
<evidence type="ECO:0000313" key="1">
    <source>
        <dbReference type="EnsemblPlants" id="TuG1812G0700002934.01.T01.cds273894"/>
    </source>
</evidence>
<dbReference type="AlphaFoldDB" id="A0A8R7R445"/>
<reference evidence="2" key="1">
    <citation type="journal article" date="2013" name="Nature">
        <title>Draft genome of the wheat A-genome progenitor Triticum urartu.</title>
        <authorList>
            <person name="Ling H.Q."/>
            <person name="Zhao S."/>
            <person name="Liu D."/>
            <person name="Wang J."/>
            <person name="Sun H."/>
            <person name="Zhang C."/>
            <person name="Fan H."/>
            <person name="Li D."/>
            <person name="Dong L."/>
            <person name="Tao Y."/>
            <person name="Gao C."/>
            <person name="Wu H."/>
            <person name="Li Y."/>
            <person name="Cui Y."/>
            <person name="Guo X."/>
            <person name="Zheng S."/>
            <person name="Wang B."/>
            <person name="Yu K."/>
            <person name="Liang Q."/>
            <person name="Yang W."/>
            <person name="Lou X."/>
            <person name="Chen J."/>
            <person name="Feng M."/>
            <person name="Jian J."/>
            <person name="Zhang X."/>
            <person name="Luo G."/>
            <person name="Jiang Y."/>
            <person name="Liu J."/>
            <person name="Wang Z."/>
            <person name="Sha Y."/>
            <person name="Zhang B."/>
            <person name="Wu H."/>
            <person name="Tang D."/>
            <person name="Shen Q."/>
            <person name="Xue P."/>
            <person name="Zou S."/>
            <person name="Wang X."/>
            <person name="Liu X."/>
            <person name="Wang F."/>
            <person name="Yang Y."/>
            <person name="An X."/>
            <person name="Dong Z."/>
            <person name="Zhang K."/>
            <person name="Zhang X."/>
            <person name="Luo M.C."/>
            <person name="Dvorak J."/>
            <person name="Tong Y."/>
            <person name="Wang J."/>
            <person name="Yang H."/>
            <person name="Li Z."/>
            <person name="Wang D."/>
            <person name="Zhang A."/>
            <person name="Wang J."/>
        </authorList>
    </citation>
    <scope>NUCLEOTIDE SEQUENCE</scope>
    <source>
        <strain evidence="2">cv. G1812</strain>
    </source>
</reference>
<keyword evidence="2" id="KW-1185">Reference proteome</keyword>
<protein>
    <submittedName>
        <fullName evidence="1">Uncharacterized protein</fullName>
    </submittedName>
</protein>
<dbReference type="EnsemblPlants" id="TuG1812G0700002934.01.T01">
    <property type="protein sequence ID" value="TuG1812G0700002934.01.T01.cds273894"/>
    <property type="gene ID" value="TuG1812G0700002934.01"/>
</dbReference>
<dbReference type="Proteomes" id="UP000015106">
    <property type="component" value="Chromosome 7"/>
</dbReference>
<reference evidence="1" key="3">
    <citation type="submission" date="2022-06" db="UniProtKB">
        <authorList>
            <consortium name="EnsemblPlants"/>
        </authorList>
    </citation>
    <scope>IDENTIFICATION</scope>
</reference>
<accession>A0A8R7R445</accession>
<evidence type="ECO:0000313" key="2">
    <source>
        <dbReference type="Proteomes" id="UP000015106"/>
    </source>
</evidence>
<name>A0A8R7R445_TRIUA</name>